<dbReference type="InterPro" id="IPR006357">
    <property type="entry name" value="HAD-SF_hydro_IIA"/>
</dbReference>
<dbReference type="Proteomes" id="UP000625033">
    <property type="component" value="Unassembled WGS sequence"/>
</dbReference>
<dbReference type="InterPro" id="IPR023214">
    <property type="entry name" value="HAD_sf"/>
</dbReference>
<dbReference type="Pfam" id="PF13344">
    <property type="entry name" value="Hydrolase_6"/>
    <property type="match status" value="1"/>
</dbReference>
<dbReference type="AlphaFoldDB" id="A0A931D3I3"/>
<feature type="active site" description="Proton donor" evidence="2">
    <location>
        <position position="14"/>
    </location>
</feature>
<dbReference type="PANTHER" id="PTHR19288">
    <property type="entry name" value="4-NITROPHENYLPHOSPHATASE-RELATED"/>
    <property type="match status" value="1"/>
</dbReference>
<evidence type="ECO:0000313" key="5">
    <source>
        <dbReference type="EMBL" id="MBG6083729.1"/>
    </source>
</evidence>
<dbReference type="NCBIfam" id="TIGR01460">
    <property type="entry name" value="HAD-SF-IIA"/>
    <property type="match status" value="1"/>
</dbReference>
<feature type="binding site" evidence="4">
    <location>
        <position position="210"/>
    </location>
    <ligand>
        <name>Mg(2+)</name>
        <dbReference type="ChEBI" id="CHEBI:18420"/>
    </ligand>
</feature>
<comment type="similarity">
    <text evidence="1">Belongs to the HAD-like hydrolase superfamily.</text>
</comment>
<dbReference type="RefSeq" id="WP_196835132.1">
    <property type="nucleotide sequence ID" value="NZ_JADOTZ010000001.1"/>
</dbReference>
<gene>
    <name evidence="5" type="ORF">IW252_000496</name>
</gene>
<feature type="active site" description="Nucleophile" evidence="2">
    <location>
        <position position="12"/>
    </location>
</feature>
<comment type="cofactor">
    <cofactor evidence="4">
        <name>Mg(2+)</name>
        <dbReference type="ChEBI" id="CHEBI:18420"/>
    </cofactor>
    <text evidence="4">Divalent metal ions. Mg(2+) is the most effective.</text>
</comment>
<dbReference type="GO" id="GO:0005737">
    <property type="term" value="C:cytoplasm"/>
    <property type="evidence" value="ECO:0007669"/>
    <property type="project" value="TreeGrafter"/>
</dbReference>
<proteinExistence type="inferred from homology"/>
<dbReference type="InterPro" id="IPR036412">
    <property type="entry name" value="HAD-like_sf"/>
</dbReference>
<feature type="binding site" evidence="3">
    <location>
        <position position="187"/>
    </location>
    <ligand>
        <name>substrate</name>
    </ligand>
</feature>
<keyword evidence="4" id="KW-0479">Metal-binding</keyword>
<name>A0A931D3I3_9MICC</name>
<accession>A0A931D3I3</accession>
<keyword evidence="4" id="KW-0460">Magnesium</keyword>
<evidence type="ECO:0000256" key="2">
    <source>
        <dbReference type="PIRSR" id="PIRSR000915-1"/>
    </source>
</evidence>
<feature type="binding site" evidence="4">
    <location>
        <position position="14"/>
    </location>
    <ligand>
        <name>Mg(2+)</name>
        <dbReference type="ChEBI" id="CHEBI:18420"/>
    </ligand>
</feature>
<dbReference type="EMBL" id="JADOTZ010000001">
    <property type="protein sequence ID" value="MBG6083729.1"/>
    <property type="molecule type" value="Genomic_DNA"/>
</dbReference>
<organism evidence="5 6">
    <name type="scientific">Zhihengliuella flava</name>
    <dbReference type="NCBI Taxonomy" id="1285193"/>
    <lineage>
        <taxon>Bacteria</taxon>
        <taxon>Bacillati</taxon>
        <taxon>Actinomycetota</taxon>
        <taxon>Actinomycetes</taxon>
        <taxon>Micrococcales</taxon>
        <taxon>Micrococcaceae</taxon>
        <taxon>Zhihengliuella</taxon>
    </lineage>
</organism>
<dbReference type="Gene3D" id="3.40.50.1000">
    <property type="entry name" value="HAD superfamily/HAD-like"/>
    <property type="match status" value="2"/>
</dbReference>
<dbReference type="PIRSF" id="PIRSF000915">
    <property type="entry name" value="PGP-type_phosphatase"/>
    <property type="match status" value="1"/>
</dbReference>
<keyword evidence="5" id="KW-0378">Hydrolase</keyword>
<evidence type="ECO:0000256" key="1">
    <source>
        <dbReference type="PIRNR" id="PIRNR000915"/>
    </source>
</evidence>
<dbReference type="PANTHER" id="PTHR19288:SF95">
    <property type="entry name" value="D-GLYCEROL 3-PHOSPHATE PHOSPHATASE"/>
    <property type="match status" value="1"/>
</dbReference>
<feature type="binding site" evidence="4">
    <location>
        <position position="12"/>
    </location>
    <ligand>
        <name>Mg(2+)</name>
        <dbReference type="ChEBI" id="CHEBI:18420"/>
    </ligand>
</feature>
<dbReference type="SUPFAM" id="SSF56784">
    <property type="entry name" value="HAD-like"/>
    <property type="match status" value="1"/>
</dbReference>
<protein>
    <submittedName>
        <fullName evidence="5">HAD superfamily hydrolase (TIGR01450 family)</fullName>
    </submittedName>
</protein>
<keyword evidence="6" id="KW-1185">Reference proteome</keyword>
<dbReference type="GO" id="GO:0046872">
    <property type="term" value="F:metal ion binding"/>
    <property type="evidence" value="ECO:0007669"/>
    <property type="project" value="UniProtKB-KW"/>
</dbReference>
<reference evidence="5" key="1">
    <citation type="submission" date="2020-11" db="EMBL/GenBank/DDBJ databases">
        <title>Sequencing the genomes of 1000 actinobacteria strains.</title>
        <authorList>
            <person name="Klenk H.-P."/>
        </authorList>
    </citation>
    <scope>NUCLEOTIDE SEQUENCE</scope>
    <source>
        <strain evidence="5">DSM 26152</strain>
    </source>
</reference>
<sequence>MLLTKHDALLSDLDGVVYAGAEPIAGAPEQLQRAVNHGIRLGYITNNASRSPEAVAEHLRSLGAPAEDDSVFGSADAGVSLLADHLEPGSRVLVVGSGYLRECVQRAGYVAVASHTEEPHGVIQGFHPDLGWAELAEASYAVAAGAIWVATNTDLTIPRAEGIAPGNGSLVHAVALATGTVPHVAGKPEPYLFQHAARTLDARAPVVVGDRLDTDILGGNRAGFTTAFVATGIDTLESVIAAVPEQRPTYLLTHLSELFEAEAEVRLPDVVGGVARCGDATAQASDDGVVLSTDSIDAWRAGCALWWSIHPEQATPVITWSA</sequence>
<comment type="caution">
    <text evidence="5">The sequence shown here is derived from an EMBL/GenBank/DDBJ whole genome shotgun (WGS) entry which is preliminary data.</text>
</comment>
<evidence type="ECO:0000256" key="4">
    <source>
        <dbReference type="PIRSR" id="PIRSR000915-3"/>
    </source>
</evidence>
<evidence type="ECO:0000313" key="6">
    <source>
        <dbReference type="Proteomes" id="UP000625033"/>
    </source>
</evidence>
<dbReference type="Pfam" id="PF13242">
    <property type="entry name" value="Hydrolase_like"/>
    <property type="match status" value="1"/>
</dbReference>
<dbReference type="GO" id="GO:0016791">
    <property type="term" value="F:phosphatase activity"/>
    <property type="evidence" value="ECO:0007669"/>
    <property type="project" value="TreeGrafter"/>
</dbReference>
<evidence type="ECO:0000256" key="3">
    <source>
        <dbReference type="PIRSR" id="PIRSR000915-2"/>
    </source>
</evidence>